<organism evidence="1 2">
    <name type="scientific">Pluteus cervinus</name>
    <dbReference type="NCBI Taxonomy" id="181527"/>
    <lineage>
        <taxon>Eukaryota</taxon>
        <taxon>Fungi</taxon>
        <taxon>Dikarya</taxon>
        <taxon>Basidiomycota</taxon>
        <taxon>Agaricomycotina</taxon>
        <taxon>Agaricomycetes</taxon>
        <taxon>Agaricomycetidae</taxon>
        <taxon>Agaricales</taxon>
        <taxon>Pluteineae</taxon>
        <taxon>Pluteaceae</taxon>
        <taxon>Pluteus</taxon>
    </lineage>
</organism>
<dbReference type="EMBL" id="ML209004">
    <property type="protein sequence ID" value="TFK59354.1"/>
    <property type="molecule type" value="Genomic_DNA"/>
</dbReference>
<protein>
    <submittedName>
        <fullName evidence="1">Uncharacterized protein</fullName>
    </submittedName>
</protein>
<evidence type="ECO:0000313" key="2">
    <source>
        <dbReference type="Proteomes" id="UP000308600"/>
    </source>
</evidence>
<evidence type="ECO:0000313" key="1">
    <source>
        <dbReference type="EMBL" id="TFK59354.1"/>
    </source>
</evidence>
<dbReference type="Proteomes" id="UP000308600">
    <property type="component" value="Unassembled WGS sequence"/>
</dbReference>
<gene>
    <name evidence="1" type="ORF">BDN72DRAFT_865221</name>
</gene>
<keyword evidence="2" id="KW-1185">Reference proteome</keyword>
<name>A0ACD3A1U2_9AGAR</name>
<accession>A0ACD3A1U2</accession>
<proteinExistence type="predicted"/>
<reference evidence="1 2" key="1">
    <citation type="journal article" date="2019" name="Nat. Ecol. Evol.">
        <title>Megaphylogeny resolves global patterns of mushroom evolution.</title>
        <authorList>
            <person name="Varga T."/>
            <person name="Krizsan K."/>
            <person name="Foldi C."/>
            <person name="Dima B."/>
            <person name="Sanchez-Garcia M."/>
            <person name="Sanchez-Ramirez S."/>
            <person name="Szollosi G.J."/>
            <person name="Szarkandi J.G."/>
            <person name="Papp V."/>
            <person name="Albert L."/>
            <person name="Andreopoulos W."/>
            <person name="Angelini C."/>
            <person name="Antonin V."/>
            <person name="Barry K.W."/>
            <person name="Bougher N.L."/>
            <person name="Buchanan P."/>
            <person name="Buyck B."/>
            <person name="Bense V."/>
            <person name="Catcheside P."/>
            <person name="Chovatia M."/>
            <person name="Cooper J."/>
            <person name="Damon W."/>
            <person name="Desjardin D."/>
            <person name="Finy P."/>
            <person name="Geml J."/>
            <person name="Haridas S."/>
            <person name="Hughes K."/>
            <person name="Justo A."/>
            <person name="Karasinski D."/>
            <person name="Kautmanova I."/>
            <person name="Kiss B."/>
            <person name="Kocsube S."/>
            <person name="Kotiranta H."/>
            <person name="LaButti K.M."/>
            <person name="Lechner B.E."/>
            <person name="Liimatainen K."/>
            <person name="Lipzen A."/>
            <person name="Lukacs Z."/>
            <person name="Mihaltcheva S."/>
            <person name="Morgado L.N."/>
            <person name="Niskanen T."/>
            <person name="Noordeloos M.E."/>
            <person name="Ohm R.A."/>
            <person name="Ortiz-Santana B."/>
            <person name="Ovrebo C."/>
            <person name="Racz N."/>
            <person name="Riley R."/>
            <person name="Savchenko A."/>
            <person name="Shiryaev A."/>
            <person name="Soop K."/>
            <person name="Spirin V."/>
            <person name="Szebenyi C."/>
            <person name="Tomsovsky M."/>
            <person name="Tulloss R.E."/>
            <person name="Uehling J."/>
            <person name="Grigoriev I.V."/>
            <person name="Vagvolgyi C."/>
            <person name="Papp T."/>
            <person name="Martin F.M."/>
            <person name="Miettinen O."/>
            <person name="Hibbett D.S."/>
            <person name="Nagy L.G."/>
        </authorList>
    </citation>
    <scope>NUCLEOTIDE SEQUENCE [LARGE SCALE GENOMIC DNA]</scope>
    <source>
        <strain evidence="1 2">NL-1719</strain>
    </source>
</reference>
<sequence>MSRRQEIDLLNQRHFPPLTALPFKFDKNSLYCDANFIPQRRWYFLLEIHSLSFLLSLTLYGHDVRGNKATVSLALPIGTDYTELNEKCRVGYTVAILCAKQQPFLDGTVGVKLNAKTLSTMTVIPTTLVDFIHISRPMKYINTCSVCGKPAGHVCRKCGMPFCDPACLREVWVLRHKAQCPAAAVIHFNEWTCEDVANGTTLRDHGRDLIITKSVTWPLLDLKI</sequence>